<feature type="compositionally biased region" description="Basic and acidic residues" evidence="1">
    <location>
        <begin position="761"/>
        <end position="773"/>
    </location>
</feature>
<feature type="compositionally biased region" description="Polar residues" evidence="1">
    <location>
        <begin position="509"/>
        <end position="521"/>
    </location>
</feature>
<feature type="compositionally biased region" description="Polar residues" evidence="1">
    <location>
        <begin position="12"/>
        <end position="29"/>
    </location>
</feature>
<feature type="region of interest" description="Disordered" evidence="1">
    <location>
        <begin position="692"/>
        <end position="790"/>
    </location>
</feature>
<feature type="compositionally biased region" description="Basic and acidic residues" evidence="1">
    <location>
        <begin position="803"/>
        <end position="812"/>
    </location>
</feature>
<feature type="compositionally biased region" description="Basic and acidic residues" evidence="1">
    <location>
        <begin position="35"/>
        <end position="45"/>
    </location>
</feature>
<feature type="compositionally biased region" description="Polar residues" evidence="1">
    <location>
        <begin position="901"/>
        <end position="910"/>
    </location>
</feature>
<feature type="compositionally biased region" description="Polar residues" evidence="1">
    <location>
        <begin position="729"/>
        <end position="738"/>
    </location>
</feature>
<feature type="compositionally biased region" description="Low complexity" evidence="1">
    <location>
        <begin position="142"/>
        <end position="154"/>
    </location>
</feature>
<gene>
    <name evidence="2" type="ORF">GTA08_BOTSDO11533</name>
</gene>
<feature type="compositionally biased region" description="Polar residues" evidence="1">
    <location>
        <begin position="532"/>
        <end position="545"/>
    </location>
</feature>
<accession>A0A8H4NB16</accession>
<feature type="region of interest" description="Disordered" evidence="1">
    <location>
        <begin position="1"/>
        <end position="94"/>
    </location>
</feature>
<organism evidence="2 3">
    <name type="scientific">Botryosphaeria dothidea</name>
    <dbReference type="NCBI Taxonomy" id="55169"/>
    <lineage>
        <taxon>Eukaryota</taxon>
        <taxon>Fungi</taxon>
        <taxon>Dikarya</taxon>
        <taxon>Ascomycota</taxon>
        <taxon>Pezizomycotina</taxon>
        <taxon>Dothideomycetes</taxon>
        <taxon>Dothideomycetes incertae sedis</taxon>
        <taxon>Botryosphaeriales</taxon>
        <taxon>Botryosphaeriaceae</taxon>
        <taxon>Botryosphaeria</taxon>
    </lineage>
</organism>
<feature type="region of interest" description="Disordered" evidence="1">
    <location>
        <begin position="840"/>
        <end position="859"/>
    </location>
</feature>
<feature type="region of interest" description="Disordered" evidence="1">
    <location>
        <begin position="803"/>
        <end position="828"/>
    </location>
</feature>
<evidence type="ECO:0000313" key="3">
    <source>
        <dbReference type="Proteomes" id="UP000572817"/>
    </source>
</evidence>
<dbReference type="Proteomes" id="UP000572817">
    <property type="component" value="Unassembled WGS sequence"/>
</dbReference>
<feature type="compositionally biased region" description="Basic and acidic residues" evidence="1">
    <location>
        <begin position="485"/>
        <end position="504"/>
    </location>
</feature>
<feature type="compositionally biased region" description="Basic and acidic residues" evidence="1">
    <location>
        <begin position="55"/>
        <end position="69"/>
    </location>
</feature>
<dbReference type="AlphaFoldDB" id="A0A8H4NB16"/>
<feature type="compositionally biased region" description="Polar residues" evidence="1">
    <location>
        <begin position="119"/>
        <end position="141"/>
    </location>
</feature>
<name>A0A8H4NB16_9PEZI</name>
<protein>
    <submittedName>
        <fullName evidence="2">Uncharacterized protein</fullName>
    </submittedName>
</protein>
<reference evidence="2" key="1">
    <citation type="submission" date="2020-04" db="EMBL/GenBank/DDBJ databases">
        <title>Genome Assembly and Annotation of Botryosphaeria dothidea sdau 11-99, a Latent Pathogen of Apple Fruit Ring Rot in China.</title>
        <authorList>
            <person name="Yu C."/>
            <person name="Diao Y."/>
            <person name="Lu Q."/>
            <person name="Zhao J."/>
            <person name="Cui S."/>
            <person name="Peng C."/>
            <person name="He B."/>
            <person name="Liu H."/>
        </authorList>
    </citation>
    <scope>NUCLEOTIDE SEQUENCE [LARGE SCALE GENOMIC DNA]</scope>
    <source>
        <strain evidence="2">Sdau11-99</strain>
    </source>
</reference>
<feature type="region of interest" description="Disordered" evidence="1">
    <location>
        <begin position="119"/>
        <end position="156"/>
    </location>
</feature>
<proteinExistence type="predicted"/>
<keyword evidence="3" id="KW-1185">Reference proteome</keyword>
<feature type="region of interest" description="Disordered" evidence="1">
    <location>
        <begin position="892"/>
        <end position="948"/>
    </location>
</feature>
<evidence type="ECO:0000256" key="1">
    <source>
        <dbReference type="SAM" id="MobiDB-lite"/>
    </source>
</evidence>
<comment type="caution">
    <text evidence="2">The sequence shown here is derived from an EMBL/GenBank/DDBJ whole genome shotgun (WGS) entry which is preliminary data.</text>
</comment>
<feature type="compositionally biased region" description="Acidic residues" evidence="1">
    <location>
        <begin position="567"/>
        <end position="581"/>
    </location>
</feature>
<sequence>MAPKPMVRTASAEGSLQLSQPTPDLQSPTDGFATHVERLEKHAERMSSSGSDIGEEIRKLQLEEKEQSRRSSLVEADNPKPAPTGRSRNTSISSYANSIVDVNSAARWGGYSPTAYITSPKGSIRSGSWSHRSGVQRQHSVSKGSQSKGSLLGQFPEDSENIDEAETATVHNEPQLPYAESSQPHTRNASQFSLEYDKIVQDIENELAIVPSQESAPAAGAYDRAAHGLIDPDDLPDRPATADTFQQAQTAFRDFDGVHYTPAMMGLREISEGSEHSMLHSVPHAQHTGIPPPDDGMIYYPAPVPRMLNLPKRLSQLPSADVRMKRRTQVLENLSAEARNSALWLGGNEKPPKHQSAHPRHSAHMDKIPPQLRASVYFDQPNVPHDVDVKGESAQATLDDILNASTNAPVSAFTDHPIAGPVGKAVYGKENKRKSVLEKRKSTTALLDTDKRKSSATLLDDEKSEKKEKKEKRKSSFGFLLGRRSSTDEISKQLKRNSSGDKINKLQKRNSQMSLGKTLGQSEAEAAHKRQGSASSHGSNINESTALHGDGRDDVYNGLPIASREGSEDEDDEGQLDDDDQFIGPPTTLLAELQMRKMQQRERNRTAATAFPNGMHSTLLQLDAVAEIEKRKRQAHRPNLAWEAPNQEEEDDEVPLGMLFPGRNGLANKAGPGIGAREDDWNRPLGLLEKKELEDSEPLSRRRNRLRGLAADTPYSRDVSPGKRMTMHSAHSQDQGAQRLSVDPASEPPQKQESEDEEEPLAARRERLKRKEALNSALGDMGSRPISGDFASEMMSQFGGLKDAEEKNKDASPKTPGAVNEEEETLGQRRARLQAEALARGATTPSGLSPGNPLRPPLKASRSLADILSAHPAGHQADKISDDALLSSLPQGSLLQKNEQKTAARQTNIREGNKRTTSHGLDKPLLDVPSATDARTKSMVLNGSSGGRGLLGKDYGSGLAAARRTSGQRQLDRRASMMTLGANNMGMGNNNVGMSMPNMNQSGFLTPQAGMMGMGLPMQQQPMMMGMGMPTQTPMPMQTPVNMGMNNMNMGMGMNMSAMGMGGAGMGGFPGNQMMMGQPYGMQPMGGMQMGMQTGMGMGGMGMGVGNQMQMDSGMLDPGRRAAIDRWRQDVL</sequence>
<evidence type="ECO:0000313" key="2">
    <source>
        <dbReference type="EMBL" id="KAF4312446.1"/>
    </source>
</evidence>
<dbReference type="OrthoDB" id="5288142at2759"/>
<feature type="region of interest" description="Disordered" evidence="1">
    <location>
        <begin position="459"/>
        <end position="585"/>
    </location>
</feature>
<dbReference type="EMBL" id="WWBZ02000002">
    <property type="protein sequence ID" value="KAF4312446.1"/>
    <property type="molecule type" value="Genomic_DNA"/>
</dbReference>